<dbReference type="AlphaFoldDB" id="A0A644Z6I0"/>
<gene>
    <name evidence="1" type="ORF">SDC9_82822</name>
</gene>
<name>A0A644Z6I0_9ZZZZ</name>
<sequence>MVEIPVYQSPVAECDAQQLAESQIKRIVALPVLDSTDETAVMLEDVDCIFVKALSFASGRGFPIGEIQGNPKRFCFIGAFYLHIELEGKSPYAEIGHVGKGEKTIAGRHTFKQSGRAFGSCDRP</sequence>
<organism evidence="1">
    <name type="scientific">bioreactor metagenome</name>
    <dbReference type="NCBI Taxonomy" id="1076179"/>
    <lineage>
        <taxon>unclassified sequences</taxon>
        <taxon>metagenomes</taxon>
        <taxon>ecological metagenomes</taxon>
    </lineage>
</organism>
<reference evidence="1" key="1">
    <citation type="submission" date="2019-08" db="EMBL/GenBank/DDBJ databases">
        <authorList>
            <person name="Kucharzyk K."/>
            <person name="Murdoch R.W."/>
            <person name="Higgins S."/>
            <person name="Loffler F."/>
        </authorList>
    </citation>
    <scope>NUCLEOTIDE SEQUENCE</scope>
</reference>
<evidence type="ECO:0000313" key="1">
    <source>
        <dbReference type="EMBL" id="MPM36227.1"/>
    </source>
</evidence>
<dbReference type="EMBL" id="VSSQ01007539">
    <property type="protein sequence ID" value="MPM36227.1"/>
    <property type="molecule type" value="Genomic_DNA"/>
</dbReference>
<comment type="caution">
    <text evidence="1">The sequence shown here is derived from an EMBL/GenBank/DDBJ whole genome shotgun (WGS) entry which is preliminary data.</text>
</comment>
<protein>
    <submittedName>
        <fullName evidence="1">Uncharacterized protein</fullName>
    </submittedName>
</protein>
<accession>A0A644Z6I0</accession>
<proteinExistence type="predicted"/>